<dbReference type="AlphaFoldDB" id="A0A3D1JJY6"/>
<evidence type="ECO:0000313" key="2">
    <source>
        <dbReference type="EMBL" id="HCE17946.1"/>
    </source>
</evidence>
<proteinExistence type="predicted"/>
<dbReference type="STRING" id="229919.GCA_001050195_02563"/>
<dbReference type="InterPro" id="IPR036259">
    <property type="entry name" value="MFS_trans_sf"/>
</dbReference>
<keyword evidence="1" id="KW-0812">Transmembrane</keyword>
<dbReference type="SUPFAM" id="SSF103473">
    <property type="entry name" value="MFS general substrate transporter"/>
    <property type="match status" value="1"/>
</dbReference>
<feature type="transmembrane region" description="Helical" evidence="1">
    <location>
        <begin position="153"/>
        <end position="171"/>
    </location>
</feature>
<feature type="transmembrane region" description="Helical" evidence="1">
    <location>
        <begin position="129"/>
        <end position="146"/>
    </location>
</feature>
<feature type="transmembrane region" description="Helical" evidence="1">
    <location>
        <begin position="20"/>
        <end position="43"/>
    </location>
</feature>
<keyword evidence="1" id="KW-0472">Membrane</keyword>
<organism evidence="2 3">
    <name type="scientific">Anaerolinea thermolimosa</name>
    <dbReference type="NCBI Taxonomy" id="229919"/>
    <lineage>
        <taxon>Bacteria</taxon>
        <taxon>Bacillati</taxon>
        <taxon>Chloroflexota</taxon>
        <taxon>Anaerolineae</taxon>
        <taxon>Anaerolineales</taxon>
        <taxon>Anaerolineaceae</taxon>
        <taxon>Anaerolinea</taxon>
    </lineage>
</organism>
<dbReference type="Proteomes" id="UP000264141">
    <property type="component" value="Unassembled WGS sequence"/>
</dbReference>
<evidence type="ECO:0000256" key="1">
    <source>
        <dbReference type="SAM" id="Phobius"/>
    </source>
</evidence>
<comment type="caution">
    <text evidence="2">The sequence shown here is derived from an EMBL/GenBank/DDBJ whole genome shotgun (WGS) entry which is preliminary data.</text>
</comment>
<accession>A0A3D1JJY6</accession>
<name>A0A3D1JJY6_9CHLR</name>
<feature type="transmembrane region" description="Helical" evidence="1">
    <location>
        <begin position="177"/>
        <end position="201"/>
    </location>
</feature>
<dbReference type="EMBL" id="DPBP01000033">
    <property type="protein sequence ID" value="HCE17946.1"/>
    <property type="molecule type" value="Genomic_DNA"/>
</dbReference>
<feature type="transmembrane region" description="Helical" evidence="1">
    <location>
        <begin position="55"/>
        <end position="79"/>
    </location>
</feature>
<keyword evidence="1" id="KW-1133">Transmembrane helix</keyword>
<feature type="transmembrane region" description="Helical" evidence="1">
    <location>
        <begin position="100"/>
        <end position="123"/>
    </location>
</feature>
<gene>
    <name evidence="2" type="ORF">DEQ80_08815</name>
</gene>
<reference evidence="2 3" key="1">
    <citation type="journal article" date="2018" name="Nat. Biotechnol.">
        <title>A standardized bacterial taxonomy based on genome phylogeny substantially revises the tree of life.</title>
        <authorList>
            <person name="Parks D.H."/>
            <person name="Chuvochina M."/>
            <person name="Waite D.W."/>
            <person name="Rinke C."/>
            <person name="Skarshewski A."/>
            <person name="Chaumeil P.A."/>
            <person name="Hugenholtz P."/>
        </authorList>
    </citation>
    <scope>NUCLEOTIDE SEQUENCE [LARGE SCALE GENOMIC DNA]</scope>
    <source>
        <strain evidence="2">UBA8781</strain>
    </source>
</reference>
<evidence type="ECO:0000313" key="3">
    <source>
        <dbReference type="Proteomes" id="UP000264141"/>
    </source>
</evidence>
<protein>
    <submittedName>
        <fullName evidence="2">Uncharacterized protein</fullName>
    </submittedName>
</protein>
<sequence>MDNPPEREIQQIIRKTQREWYADGIWEIGFGVAILLIALFYWVSEWLNLELHLGMGLPVVQLFFFMAAFLCTRWFIAVLKERVAFPRTGYVVFRRPQPHLWWRRIALGLGVGMAIGGLQVIFAGEGSKSVAWVGLVFALVMVFLSLRFGVGRFFVVGLVTFGLGMGAALFIPDAWRGMTALFTAFGALNLISGLVTMFLFIRRYPVALEGQEEGE</sequence>